<evidence type="ECO:0000313" key="4">
    <source>
        <dbReference type="EMBL" id="TQE94325.1"/>
    </source>
</evidence>
<feature type="chain" id="PRO_5021702050" evidence="2">
    <location>
        <begin position="20"/>
        <end position="333"/>
    </location>
</feature>
<dbReference type="Gene3D" id="2.30.30.40">
    <property type="entry name" value="SH3 Domains"/>
    <property type="match status" value="1"/>
</dbReference>
<dbReference type="Pfam" id="PF08239">
    <property type="entry name" value="SH3_3"/>
    <property type="match status" value="1"/>
</dbReference>
<proteinExistence type="predicted"/>
<dbReference type="InterPro" id="IPR003646">
    <property type="entry name" value="SH3-like_bac-type"/>
</dbReference>
<feature type="region of interest" description="Disordered" evidence="1">
    <location>
        <begin position="167"/>
        <end position="196"/>
    </location>
</feature>
<dbReference type="EMBL" id="VIGC01000025">
    <property type="protein sequence ID" value="TQE94325.1"/>
    <property type="molecule type" value="Genomic_DNA"/>
</dbReference>
<evidence type="ECO:0000256" key="2">
    <source>
        <dbReference type="SAM" id="SignalP"/>
    </source>
</evidence>
<dbReference type="AlphaFoldDB" id="A0A540VC31"/>
<feature type="region of interest" description="Disordered" evidence="1">
    <location>
        <begin position="22"/>
        <end position="95"/>
    </location>
</feature>
<feature type="compositionally biased region" description="Pro residues" evidence="1">
    <location>
        <begin position="172"/>
        <end position="196"/>
    </location>
</feature>
<feature type="compositionally biased region" description="Low complexity" evidence="1">
    <location>
        <begin position="34"/>
        <end position="60"/>
    </location>
</feature>
<dbReference type="PRINTS" id="PR01217">
    <property type="entry name" value="PRICHEXTENSN"/>
</dbReference>
<feature type="signal peptide" evidence="2">
    <location>
        <begin position="1"/>
        <end position="19"/>
    </location>
</feature>
<sequence>MVVVLGAALLLSGCGFLFGGAGPEPTPTPRRELVPTFTPTPADAAPAQEPAAPAVAQQEAPPTPVPTATPRPDEPTPEPPPAVPTDTPTPTPAPALPKLTVLIEAANVRNGPGTSYGLVGAVTRDQQFDIVARNPEGTWWQFCCVNGQQGWIFGDLVQVENGDNVPVAENIPTPPPVVAAPPPPTDTPAPAAAPPPAADPCANIGGDGCKFKVREGPKFGNNGGMELKLQLFFIHSGIDGGQPQGSYFVVLIKDGVKLPIGDHVRSIALNKSDGPLGPYNYEYKLGLDQLPGNTVAGNYVMYVLDGNGERDSQDFAFSVPEGQGEIWLVWDQG</sequence>
<keyword evidence="2" id="KW-0732">Signal</keyword>
<protein>
    <submittedName>
        <fullName evidence="4">SH3 domain-containing protein</fullName>
    </submittedName>
</protein>
<feature type="compositionally biased region" description="Pro residues" evidence="1">
    <location>
        <begin position="77"/>
        <end position="95"/>
    </location>
</feature>
<name>A0A540VC31_9CHLR</name>
<accession>A0A540VC31</accession>
<evidence type="ECO:0000259" key="3">
    <source>
        <dbReference type="Pfam" id="PF08239"/>
    </source>
</evidence>
<reference evidence="4 5" key="1">
    <citation type="submission" date="2019-06" db="EMBL/GenBank/DDBJ databases">
        <title>Genome sequence of Litorilinea aerophila BAA-2444.</title>
        <authorList>
            <person name="Maclea K.S."/>
            <person name="Maurais E.G."/>
            <person name="Iannazzi L.C."/>
        </authorList>
    </citation>
    <scope>NUCLEOTIDE SEQUENCE [LARGE SCALE GENOMIC DNA]</scope>
    <source>
        <strain evidence="4 5">ATCC BAA-2444</strain>
    </source>
</reference>
<keyword evidence="5" id="KW-1185">Reference proteome</keyword>
<feature type="domain" description="SH3b" evidence="3">
    <location>
        <begin position="105"/>
        <end position="157"/>
    </location>
</feature>
<comment type="caution">
    <text evidence="4">The sequence shown here is derived from an EMBL/GenBank/DDBJ whole genome shotgun (WGS) entry which is preliminary data.</text>
</comment>
<organism evidence="4 5">
    <name type="scientific">Litorilinea aerophila</name>
    <dbReference type="NCBI Taxonomy" id="1204385"/>
    <lineage>
        <taxon>Bacteria</taxon>
        <taxon>Bacillati</taxon>
        <taxon>Chloroflexota</taxon>
        <taxon>Caldilineae</taxon>
        <taxon>Caldilineales</taxon>
        <taxon>Caldilineaceae</taxon>
        <taxon>Litorilinea</taxon>
    </lineage>
</organism>
<evidence type="ECO:0000256" key="1">
    <source>
        <dbReference type="SAM" id="MobiDB-lite"/>
    </source>
</evidence>
<gene>
    <name evidence="4" type="ORF">FKZ61_17420</name>
</gene>
<dbReference type="Proteomes" id="UP000317371">
    <property type="component" value="Unassembled WGS sequence"/>
</dbReference>
<dbReference type="RefSeq" id="WP_170199916.1">
    <property type="nucleotide sequence ID" value="NZ_VIGC02000025.1"/>
</dbReference>
<dbReference type="InParanoid" id="A0A540VC31"/>
<evidence type="ECO:0000313" key="5">
    <source>
        <dbReference type="Proteomes" id="UP000317371"/>
    </source>
</evidence>